<dbReference type="PIRSF" id="PIRSF500176">
    <property type="entry name" value="L_ASNase"/>
    <property type="match status" value="1"/>
</dbReference>
<dbReference type="KEGG" id="uru:DSM104443_01757"/>
<dbReference type="PANTHER" id="PTHR11707:SF28">
    <property type="entry name" value="60 KDA LYSOPHOSPHOLIPASE"/>
    <property type="match status" value="1"/>
</dbReference>
<feature type="binding site" evidence="2">
    <location>
        <position position="54"/>
    </location>
    <ligand>
        <name>substrate</name>
    </ligand>
</feature>
<gene>
    <name evidence="5" type="primary">ansA</name>
    <name evidence="5" type="ORF">DSM104443_01757</name>
</gene>
<feature type="active site" description="O-isoaspartyl threonine intermediate" evidence="1">
    <location>
        <position position="12"/>
    </location>
</feature>
<dbReference type="InterPro" id="IPR027475">
    <property type="entry name" value="Asparaginase/glutaminase_AS2"/>
</dbReference>
<dbReference type="PROSITE" id="PS51732">
    <property type="entry name" value="ASN_GLN_ASE_3"/>
    <property type="match status" value="1"/>
</dbReference>
<dbReference type="PRINTS" id="PR00139">
    <property type="entry name" value="ASNGLNASE"/>
</dbReference>
<proteinExistence type="predicted"/>
<dbReference type="AlphaFoldDB" id="A0A6M4GTP1"/>
<dbReference type="Gene3D" id="3.40.50.1170">
    <property type="entry name" value="L-asparaginase, N-terminal domain"/>
    <property type="match status" value="1"/>
</dbReference>
<dbReference type="SUPFAM" id="SSF53774">
    <property type="entry name" value="Glutaminase/Asparaginase"/>
    <property type="match status" value="1"/>
</dbReference>
<dbReference type="EC" id="3.5.1.1" evidence="5"/>
<keyword evidence="6" id="KW-1185">Reference proteome</keyword>
<dbReference type="GO" id="GO:0004067">
    <property type="term" value="F:asparaginase activity"/>
    <property type="evidence" value="ECO:0007669"/>
    <property type="project" value="UniProtKB-UniRule"/>
</dbReference>
<dbReference type="RefSeq" id="WP_171091391.1">
    <property type="nucleotide sequence ID" value="NZ_CP053069.1"/>
</dbReference>
<sequence length="163" mass="17388">MTASRIIVTGGTFDKQYDAIKGELTFGSTHLPAILEQARSTIPIAIEVNQLIDSLHMTAEDRVRVLEACRAAPEQAIVVIHGTDTMAETARVVGEAKLGKVIVFTGAMIPYAVQGSDALFNLGFALASAQTLAAGVYVAMNARIFAWDKVRKDKVDGVFVPGP</sequence>
<dbReference type="PIRSF" id="PIRSF001220">
    <property type="entry name" value="L-ASNase_gatD"/>
    <property type="match status" value="1"/>
</dbReference>
<dbReference type="InterPro" id="IPR037152">
    <property type="entry name" value="L-asparaginase_N_sf"/>
</dbReference>
<name>A0A6M4GTP1_9PROT</name>
<evidence type="ECO:0000256" key="2">
    <source>
        <dbReference type="PIRSR" id="PIRSR001220-2"/>
    </source>
</evidence>
<feature type="active site" evidence="3">
    <location>
        <position position="83"/>
    </location>
</feature>
<evidence type="ECO:0000256" key="3">
    <source>
        <dbReference type="PROSITE-ProRule" id="PRU10100"/>
    </source>
</evidence>
<reference evidence="5 6" key="1">
    <citation type="submission" date="2020-04" db="EMBL/GenBank/DDBJ databases">
        <title>Usitatibacter rugosus gen. nov., sp. nov. and Usitatibacter palustris sp. nov., novel members of Usitatibacteraceae fam. nov. within the order Nitrosomonadales isolated from soil.</title>
        <authorList>
            <person name="Huber K.J."/>
            <person name="Neumann-Schaal M."/>
            <person name="Geppert A."/>
            <person name="Luckner M."/>
            <person name="Wanner G."/>
            <person name="Overmann J."/>
        </authorList>
    </citation>
    <scope>NUCLEOTIDE SEQUENCE [LARGE SCALE GENOMIC DNA]</scope>
    <source>
        <strain evidence="5 6">0125_3</strain>
    </source>
</reference>
<dbReference type="Proteomes" id="UP000501534">
    <property type="component" value="Chromosome"/>
</dbReference>
<organism evidence="5 6">
    <name type="scientific">Usitatibacter rugosus</name>
    <dbReference type="NCBI Taxonomy" id="2732067"/>
    <lineage>
        <taxon>Bacteria</taxon>
        <taxon>Pseudomonadati</taxon>
        <taxon>Pseudomonadota</taxon>
        <taxon>Betaproteobacteria</taxon>
        <taxon>Nitrosomonadales</taxon>
        <taxon>Usitatibacteraceae</taxon>
        <taxon>Usitatibacter</taxon>
    </lineage>
</organism>
<evidence type="ECO:0000313" key="5">
    <source>
        <dbReference type="EMBL" id="QJR10690.1"/>
    </source>
</evidence>
<dbReference type="InterPro" id="IPR027474">
    <property type="entry name" value="L-asparaginase_N"/>
</dbReference>
<protein>
    <submittedName>
        <fullName evidence="5">L-asparaginase 1</fullName>
        <ecNumber evidence="5">3.5.1.1</ecNumber>
    </submittedName>
</protein>
<feature type="domain" description="L-asparaginase N-terminal" evidence="4">
    <location>
        <begin position="6"/>
        <end position="153"/>
    </location>
</feature>
<dbReference type="PANTHER" id="PTHR11707">
    <property type="entry name" value="L-ASPARAGINASE"/>
    <property type="match status" value="1"/>
</dbReference>
<dbReference type="InterPro" id="IPR006034">
    <property type="entry name" value="Asparaginase/glutaminase-like"/>
</dbReference>
<keyword evidence="5" id="KW-0378">Hydrolase</keyword>
<dbReference type="InterPro" id="IPR036152">
    <property type="entry name" value="Asp/glu_Ase-like_sf"/>
</dbReference>
<feature type="binding site" evidence="2">
    <location>
        <begin position="83"/>
        <end position="84"/>
    </location>
    <ligand>
        <name>substrate</name>
    </ligand>
</feature>
<evidence type="ECO:0000256" key="1">
    <source>
        <dbReference type="PIRSR" id="PIRSR001220-1"/>
    </source>
</evidence>
<accession>A0A6M4GTP1</accession>
<dbReference type="EMBL" id="CP053069">
    <property type="protein sequence ID" value="QJR10690.1"/>
    <property type="molecule type" value="Genomic_DNA"/>
</dbReference>
<evidence type="ECO:0000259" key="4">
    <source>
        <dbReference type="Pfam" id="PF00710"/>
    </source>
</evidence>
<evidence type="ECO:0000313" key="6">
    <source>
        <dbReference type="Proteomes" id="UP000501534"/>
    </source>
</evidence>
<dbReference type="PROSITE" id="PS00917">
    <property type="entry name" value="ASN_GLN_ASE_2"/>
    <property type="match status" value="1"/>
</dbReference>
<dbReference type="Pfam" id="PF00710">
    <property type="entry name" value="Asparaginase"/>
    <property type="match status" value="1"/>
</dbReference>